<feature type="domain" description="TauD/TfdA-like" evidence="6">
    <location>
        <begin position="5"/>
        <end position="289"/>
    </location>
</feature>
<evidence type="ECO:0000256" key="3">
    <source>
        <dbReference type="ARBA" id="ARBA00022964"/>
    </source>
</evidence>
<keyword evidence="2" id="KW-0479">Metal-binding</keyword>
<dbReference type="Proteomes" id="UP000537130">
    <property type="component" value="Unassembled WGS sequence"/>
</dbReference>
<keyword evidence="8" id="KW-1185">Reference proteome</keyword>
<protein>
    <submittedName>
        <fullName evidence="7">Taurine dioxygenase</fullName>
        <ecNumber evidence="7">1.14.11.17</ecNumber>
    </submittedName>
</protein>
<organism evidence="7 8">
    <name type="scientific">Litorivivens lipolytica</name>
    <dbReference type="NCBI Taxonomy" id="1524264"/>
    <lineage>
        <taxon>Bacteria</taxon>
        <taxon>Pseudomonadati</taxon>
        <taxon>Pseudomonadota</taxon>
        <taxon>Gammaproteobacteria</taxon>
        <taxon>Litorivivens</taxon>
    </lineage>
</organism>
<comment type="caution">
    <text evidence="7">The sequence shown here is derived from an EMBL/GenBank/DDBJ whole genome shotgun (WGS) entry which is preliminary data.</text>
</comment>
<evidence type="ECO:0000313" key="7">
    <source>
        <dbReference type="EMBL" id="MBB3046929.1"/>
    </source>
</evidence>
<dbReference type="GO" id="GO:0046872">
    <property type="term" value="F:metal ion binding"/>
    <property type="evidence" value="ECO:0007669"/>
    <property type="project" value="UniProtKB-KW"/>
</dbReference>
<dbReference type="PANTHER" id="PTHR30468:SF1">
    <property type="entry name" value="ALPHA-KETOGLUTARATE-DEPENDENT SULFONATE DIOXYGENASE"/>
    <property type="match status" value="1"/>
</dbReference>
<keyword evidence="4 7" id="KW-0560">Oxidoreductase</keyword>
<dbReference type="GO" id="GO:0006790">
    <property type="term" value="P:sulfur compound metabolic process"/>
    <property type="evidence" value="ECO:0007669"/>
    <property type="project" value="TreeGrafter"/>
</dbReference>
<name>A0A7W4W3W3_9GAMM</name>
<dbReference type="RefSeq" id="WP_183409582.1">
    <property type="nucleotide sequence ID" value="NZ_JACHWY010000001.1"/>
</dbReference>
<evidence type="ECO:0000256" key="1">
    <source>
        <dbReference type="ARBA" id="ARBA00005896"/>
    </source>
</evidence>
<reference evidence="7 8" key="1">
    <citation type="submission" date="2020-08" db="EMBL/GenBank/DDBJ databases">
        <title>Genomic Encyclopedia of Type Strains, Phase III (KMG-III): the genomes of soil and plant-associated and newly described type strains.</title>
        <authorList>
            <person name="Whitman W."/>
        </authorList>
    </citation>
    <scope>NUCLEOTIDE SEQUENCE [LARGE SCALE GENOMIC DNA]</scope>
    <source>
        <strain evidence="7 8">CECT 8654</strain>
    </source>
</reference>
<dbReference type="InterPro" id="IPR042098">
    <property type="entry name" value="TauD-like_sf"/>
</dbReference>
<evidence type="ECO:0000256" key="2">
    <source>
        <dbReference type="ARBA" id="ARBA00022723"/>
    </source>
</evidence>
<dbReference type="GO" id="GO:0000908">
    <property type="term" value="F:taurine dioxygenase activity"/>
    <property type="evidence" value="ECO:0007669"/>
    <property type="project" value="UniProtKB-EC"/>
</dbReference>
<evidence type="ECO:0000256" key="5">
    <source>
        <dbReference type="ARBA" id="ARBA00023004"/>
    </source>
</evidence>
<gene>
    <name evidence="7" type="ORF">FHR99_001165</name>
</gene>
<evidence type="ECO:0000313" key="8">
    <source>
        <dbReference type="Proteomes" id="UP000537130"/>
    </source>
</evidence>
<accession>A0A7W4W3W3</accession>
<evidence type="ECO:0000256" key="4">
    <source>
        <dbReference type="ARBA" id="ARBA00023002"/>
    </source>
</evidence>
<keyword evidence="3 7" id="KW-0223">Dioxygenase</keyword>
<dbReference type="AlphaFoldDB" id="A0A7W4W3W3"/>
<dbReference type="EMBL" id="JACHWY010000001">
    <property type="protein sequence ID" value="MBB3046929.1"/>
    <property type="molecule type" value="Genomic_DNA"/>
</dbReference>
<dbReference type="Gene3D" id="3.60.130.10">
    <property type="entry name" value="Clavaminate synthase-like"/>
    <property type="match status" value="1"/>
</dbReference>
<proteinExistence type="inferred from homology"/>
<dbReference type="InterPro" id="IPR051323">
    <property type="entry name" value="AtsK-like"/>
</dbReference>
<comment type="similarity">
    <text evidence="1">Belongs to the TfdA dioxygenase family.</text>
</comment>
<dbReference type="InterPro" id="IPR003819">
    <property type="entry name" value="TauD/TfdA-like"/>
</dbReference>
<dbReference type="EC" id="1.14.11.17" evidence="7"/>
<dbReference type="PANTHER" id="PTHR30468">
    <property type="entry name" value="ALPHA-KETOGLUTARATE-DEPENDENT SULFONATE DIOXYGENASE"/>
    <property type="match status" value="1"/>
</dbReference>
<sequence>MSFSVQPLCDALGVKIEDFDFSAQWADDERRELQDLWLQHGLLLVRGRNANPENQIRFSKLFGELEAHPLKTIRSGDYPELMELNSEDSRTNPVSVWDGEEWVGRLPWHKDLVYTAKPNRGAILRAVRLPAEDGQTGYADQAKAYEALSDAMKAKIEGLKVIYRFEVNLNKMPFLDTSTYVAGPGAPQKPSDVGFPDFPDSRYPLVLEHPETGQKILNVCPMFVERIDGVSKTESDALLTELVAHVTRPEFAYLHPWQEGDMILWDNWRYMHSAPGVKPGAKRLIHRTTILGDSVLGEPMPLNTETRAS</sequence>
<evidence type="ECO:0000259" key="6">
    <source>
        <dbReference type="Pfam" id="PF02668"/>
    </source>
</evidence>
<dbReference type="Pfam" id="PF02668">
    <property type="entry name" value="TauD"/>
    <property type="match status" value="1"/>
</dbReference>
<keyword evidence="5" id="KW-0408">Iron</keyword>
<dbReference type="GO" id="GO:0005737">
    <property type="term" value="C:cytoplasm"/>
    <property type="evidence" value="ECO:0007669"/>
    <property type="project" value="TreeGrafter"/>
</dbReference>
<dbReference type="SUPFAM" id="SSF51197">
    <property type="entry name" value="Clavaminate synthase-like"/>
    <property type="match status" value="1"/>
</dbReference>